<dbReference type="GO" id="GO:0004866">
    <property type="term" value="F:endopeptidase inhibitor activity"/>
    <property type="evidence" value="ECO:0007669"/>
    <property type="project" value="InterPro"/>
</dbReference>
<keyword evidence="5" id="KW-1185">Reference proteome</keyword>
<keyword evidence="4" id="KW-0378">Hydrolase</keyword>
<dbReference type="GO" id="GO:0006508">
    <property type="term" value="P:proteolysis"/>
    <property type="evidence" value="ECO:0007669"/>
    <property type="project" value="UniProtKB-KW"/>
</dbReference>
<proteinExistence type="predicted"/>
<feature type="domain" description="Alkaline proteinase inhibitor/ Outer membrane lipoprotein Omp19" evidence="3">
    <location>
        <begin position="29"/>
        <end position="112"/>
    </location>
</feature>
<feature type="signal peptide" evidence="2">
    <location>
        <begin position="1"/>
        <end position="19"/>
    </location>
</feature>
<dbReference type="InterPro" id="IPR021140">
    <property type="entry name" value="Inh/Omp19"/>
</dbReference>
<evidence type="ECO:0000313" key="4">
    <source>
        <dbReference type="EMBL" id="AVO44094.1"/>
    </source>
</evidence>
<sequence>MIRAALTLLTLALAAPSQAQGIDPSILRTLAGTWLVAPANGEPGCRVTLATTTSIGGYGLTTSPDCARRVPVIADAAAWHPVDGLSFLGPTRQTLLAFRENEDASYSAMEPDPGYVLVRAPDGVDRVPNARDAFGDWVMRRPGGEILCRVHLSDRPPPGGQESYAVRVTPQGCQASVTRLRLASWRIEAPKLVLYGLDGNSLSFLLGPAGFTKDPAEGGRPLVLERVRRP</sequence>
<protein>
    <submittedName>
        <fullName evidence="4">Metalloprotease</fullName>
    </submittedName>
</protein>
<dbReference type="GO" id="GO:0008237">
    <property type="term" value="F:metallopeptidase activity"/>
    <property type="evidence" value="ECO:0007669"/>
    <property type="project" value="UniProtKB-KW"/>
</dbReference>
<evidence type="ECO:0000259" key="3">
    <source>
        <dbReference type="Pfam" id="PF02974"/>
    </source>
</evidence>
<evidence type="ECO:0000313" key="5">
    <source>
        <dbReference type="Proteomes" id="UP000237889"/>
    </source>
</evidence>
<organism evidence="4 5">
    <name type="scientific">Phreatobacter cathodiphilus</name>
    <dbReference type="NCBI Taxonomy" id="1868589"/>
    <lineage>
        <taxon>Bacteria</taxon>
        <taxon>Pseudomonadati</taxon>
        <taxon>Pseudomonadota</taxon>
        <taxon>Alphaproteobacteria</taxon>
        <taxon>Hyphomicrobiales</taxon>
        <taxon>Phreatobacteraceae</taxon>
        <taxon>Phreatobacter</taxon>
    </lineage>
</organism>
<keyword evidence="1 2" id="KW-0732">Signal</keyword>
<dbReference type="EMBL" id="CP027668">
    <property type="protein sequence ID" value="AVO44094.1"/>
    <property type="molecule type" value="Genomic_DNA"/>
</dbReference>
<keyword evidence="4" id="KW-0482">Metalloprotease</keyword>
<keyword evidence="4" id="KW-0645">Protease</keyword>
<dbReference type="OrthoDB" id="8017359at2"/>
<dbReference type="Pfam" id="PF02974">
    <property type="entry name" value="Inh"/>
    <property type="match status" value="2"/>
</dbReference>
<dbReference type="InterPro" id="IPR016085">
    <property type="entry name" value="Protease_inh_B-barrel_dom"/>
</dbReference>
<evidence type="ECO:0000256" key="1">
    <source>
        <dbReference type="ARBA" id="ARBA00022729"/>
    </source>
</evidence>
<feature type="domain" description="Alkaline proteinase inhibitor/ Outer membrane lipoprotein Omp19" evidence="3">
    <location>
        <begin position="129"/>
        <end position="226"/>
    </location>
</feature>
<dbReference type="SUPFAM" id="SSF50882">
    <property type="entry name" value="beta-Barrel protease inhibitors"/>
    <property type="match status" value="2"/>
</dbReference>
<feature type="chain" id="PRO_5015669967" evidence="2">
    <location>
        <begin position="20"/>
        <end position="230"/>
    </location>
</feature>
<accession>A0A2S0N7G1</accession>
<dbReference type="KEGG" id="phr:C6569_02890"/>
<name>A0A2S0N7G1_9HYPH</name>
<gene>
    <name evidence="4" type="ORF">C6569_02890</name>
</gene>
<reference evidence="4 5" key="1">
    <citation type="submission" date="2018-03" db="EMBL/GenBank/DDBJ databases">
        <title>Genome sequencing of Phreatobacter sp.</title>
        <authorList>
            <person name="Kim S.-J."/>
            <person name="Heo J."/>
            <person name="Kwon S.-W."/>
        </authorList>
    </citation>
    <scope>NUCLEOTIDE SEQUENCE [LARGE SCALE GENOMIC DNA]</scope>
    <source>
        <strain evidence="4 5">S-12</strain>
    </source>
</reference>
<dbReference type="RefSeq" id="WP_106747424.1">
    <property type="nucleotide sequence ID" value="NZ_CP027668.1"/>
</dbReference>
<dbReference type="AlphaFoldDB" id="A0A2S0N7G1"/>
<dbReference type="Gene3D" id="2.40.128.10">
    <property type="match status" value="2"/>
</dbReference>
<dbReference type="Proteomes" id="UP000237889">
    <property type="component" value="Chromosome"/>
</dbReference>
<evidence type="ECO:0000256" key="2">
    <source>
        <dbReference type="SAM" id="SignalP"/>
    </source>
</evidence>